<evidence type="ECO:0008006" key="3">
    <source>
        <dbReference type="Google" id="ProtNLM"/>
    </source>
</evidence>
<comment type="caution">
    <text evidence="1">The sequence shown here is derived from an EMBL/GenBank/DDBJ whole genome shotgun (WGS) entry which is preliminary data.</text>
</comment>
<dbReference type="PANTHER" id="PTHR37162">
    <property type="entry name" value="HAT FAMILY DIMERISATION DOMAINCONTAINING PROTEIN-RELATED"/>
    <property type="match status" value="1"/>
</dbReference>
<sequence length="634" mass="72326">MPNANTKIKRCSFNKKWTEEATFSSWVKESSNDKFAASCSLCNSTFSLSNMGRAALHSHMNSKKHQDIIKYKNSISISFVDGNVTKARKIDASAVTLSNPHSKRILQPVSSVSSHENCLLFESCTNVCMEHCCTKTSAVTQQGKLTKMKNFVLTDETSKAEIMWCLNAVMCHNSLRDVESSVSLMKTIFPDSDIVKRMKLCKDKASYTITYGITKRFQKELYLLIQKSNELVILFNESLNKICQKEQMDIVVRFWDDEKNETSTRYMTSIFLGHTTAIDLLEAFKSCVLPDMLKKMTQISMDGPNVNFKFLRDLKLDLSFDLENKKLLDLGSCGLHTMHCAFKAGINATKWNIIEFFRALHNLFKNVSARKADYIGGSGSADFPLKFCGIRWLENIAVAERARVILLNVRKYVMKVTKEKKIPKCASFKTVSTALGDTLLVPKLTFFQSLASDVQLFMSEFQSDHPLTPFLHNAIYALVRSLMERFVKDDVLKETDLYKIDITKKDNLVTMKYIKVGYATEAALKHKKSVSDLQILQFKVRICLQIFVDKIMVRSPLKFPLTKSVSCMDPAIASRGEIAYKRLSSALQIYVENNLISGITTDKIDRKYKHLIRIPVVQEKFQTFKRSEIRLDHF</sequence>
<protein>
    <recommendedName>
        <fullName evidence="3">BED-type domain-containing protein</fullName>
    </recommendedName>
</protein>
<keyword evidence="2" id="KW-1185">Reference proteome</keyword>
<organism evidence="1 2">
    <name type="scientific">Lasius platythorax</name>
    <dbReference type="NCBI Taxonomy" id="488582"/>
    <lineage>
        <taxon>Eukaryota</taxon>
        <taxon>Metazoa</taxon>
        <taxon>Ecdysozoa</taxon>
        <taxon>Arthropoda</taxon>
        <taxon>Hexapoda</taxon>
        <taxon>Insecta</taxon>
        <taxon>Pterygota</taxon>
        <taxon>Neoptera</taxon>
        <taxon>Endopterygota</taxon>
        <taxon>Hymenoptera</taxon>
        <taxon>Apocrita</taxon>
        <taxon>Aculeata</taxon>
        <taxon>Formicoidea</taxon>
        <taxon>Formicidae</taxon>
        <taxon>Formicinae</taxon>
        <taxon>Lasius</taxon>
        <taxon>Lasius</taxon>
    </lineage>
</organism>
<dbReference type="PANTHER" id="PTHR37162:SF11">
    <property type="match status" value="1"/>
</dbReference>
<evidence type="ECO:0000313" key="2">
    <source>
        <dbReference type="Proteomes" id="UP001497644"/>
    </source>
</evidence>
<proteinExistence type="predicted"/>
<accession>A0AAV2MYC1</accession>
<dbReference type="AlphaFoldDB" id="A0AAV2MYC1"/>
<dbReference type="EMBL" id="CAXIPU020000688">
    <property type="protein sequence ID" value="CAL1672572.1"/>
    <property type="molecule type" value="Genomic_DNA"/>
</dbReference>
<gene>
    <name evidence="1" type="ORF">LPLAT_LOCUS9479</name>
</gene>
<reference evidence="1" key="1">
    <citation type="submission" date="2024-04" db="EMBL/GenBank/DDBJ databases">
        <authorList>
            <consortium name="Molecular Ecology Group"/>
        </authorList>
    </citation>
    <scope>NUCLEOTIDE SEQUENCE</scope>
</reference>
<dbReference type="Proteomes" id="UP001497644">
    <property type="component" value="Unassembled WGS sequence"/>
</dbReference>
<name>A0AAV2MYC1_9HYME</name>
<evidence type="ECO:0000313" key="1">
    <source>
        <dbReference type="EMBL" id="CAL1672572.1"/>
    </source>
</evidence>